<dbReference type="AlphaFoldDB" id="A0A8J2IS30"/>
<evidence type="ECO:0008006" key="5">
    <source>
        <dbReference type="Google" id="ProtNLM"/>
    </source>
</evidence>
<feature type="region of interest" description="Disordered" evidence="1">
    <location>
        <begin position="23"/>
        <end position="44"/>
    </location>
</feature>
<proteinExistence type="predicted"/>
<organism evidence="3 4">
    <name type="scientific">Fusarium equiseti</name>
    <name type="common">Fusarium scirpi</name>
    <dbReference type="NCBI Taxonomy" id="61235"/>
    <lineage>
        <taxon>Eukaryota</taxon>
        <taxon>Fungi</taxon>
        <taxon>Dikarya</taxon>
        <taxon>Ascomycota</taxon>
        <taxon>Pezizomycotina</taxon>
        <taxon>Sordariomycetes</taxon>
        <taxon>Hypocreomycetidae</taxon>
        <taxon>Hypocreales</taxon>
        <taxon>Nectriaceae</taxon>
        <taxon>Fusarium</taxon>
        <taxon>Fusarium incarnatum-equiseti species complex</taxon>
    </lineage>
</organism>
<gene>
    <name evidence="3" type="ORF">FEQUK3_LOCUS828</name>
</gene>
<feature type="chain" id="PRO_5035266500" description="CBM-cenC domain-containing protein" evidence="2">
    <location>
        <begin position="21"/>
        <end position="315"/>
    </location>
</feature>
<reference evidence="3" key="1">
    <citation type="submission" date="2021-05" db="EMBL/GenBank/DDBJ databases">
        <authorList>
            <person name="Khan N."/>
        </authorList>
    </citation>
    <scope>NUCLEOTIDE SEQUENCE</scope>
</reference>
<evidence type="ECO:0000313" key="3">
    <source>
        <dbReference type="EMBL" id="CAG7555149.1"/>
    </source>
</evidence>
<feature type="compositionally biased region" description="Low complexity" evidence="1">
    <location>
        <begin position="24"/>
        <end position="44"/>
    </location>
</feature>
<evidence type="ECO:0000313" key="4">
    <source>
        <dbReference type="Proteomes" id="UP000693738"/>
    </source>
</evidence>
<dbReference type="EMBL" id="CAJSTJ010000044">
    <property type="protein sequence ID" value="CAG7555149.1"/>
    <property type="molecule type" value="Genomic_DNA"/>
</dbReference>
<protein>
    <recommendedName>
        <fullName evidence="5">CBM-cenC domain-containing protein</fullName>
    </recommendedName>
</protein>
<dbReference type="Proteomes" id="UP000693738">
    <property type="component" value="Unassembled WGS sequence"/>
</dbReference>
<name>A0A8J2IS30_FUSEQ</name>
<feature type="signal peptide" evidence="2">
    <location>
        <begin position="1"/>
        <end position="20"/>
    </location>
</feature>
<evidence type="ECO:0000256" key="1">
    <source>
        <dbReference type="SAM" id="MobiDB-lite"/>
    </source>
</evidence>
<comment type="caution">
    <text evidence="3">The sequence shown here is derived from an EMBL/GenBank/DDBJ whole genome shotgun (WGS) entry which is preliminary data.</text>
</comment>
<keyword evidence="2" id="KW-0732">Signal</keyword>
<sequence length="315" mass="34204">MRFVSLCAVLGAALLPVASAAPCKPSKPTSVVPTTSATTTAEAETLSTDTAYETLSTATDLHSTVTSDATSYLETTLTETATETDTATTETADFTSALETTVTESATWSETTTFMSDFTTEYTATTDATSVEDVTTTVTEAPEVTNLIKNDDFEDHPNVDWVVRTGEIVHDKTKAASGDRYVRFIVDDQSAIGGNNINQTIIDVELTKRYRLSFSGAVFGLFNTGSTDCYVEAYENGDEIQKWKLVDFTTDVYKTYSVDFTPKHEDFGLALRLRCETNAKVTITFGIDDVSLVEIGDVVVTTPPAKRGEISENDY</sequence>
<evidence type="ECO:0000256" key="2">
    <source>
        <dbReference type="SAM" id="SignalP"/>
    </source>
</evidence>
<accession>A0A8J2IS30</accession>